<protein>
    <submittedName>
        <fullName evidence="2">Uncharacterized protein</fullName>
    </submittedName>
</protein>
<evidence type="ECO:0000313" key="3">
    <source>
        <dbReference type="Proteomes" id="UP001634393"/>
    </source>
</evidence>
<proteinExistence type="predicted"/>
<gene>
    <name evidence="2" type="ORF">ACJIZ3_008894</name>
</gene>
<accession>A0ABD3TC65</accession>
<dbReference type="EMBL" id="JBJXBP010000004">
    <property type="protein sequence ID" value="KAL3834158.1"/>
    <property type="molecule type" value="Genomic_DNA"/>
</dbReference>
<reference evidence="2 3" key="1">
    <citation type="submission" date="2024-12" db="EMBL/GenBank/DDBJ databases">
        <title>The unique morphological basis and parallel evolutionary history of personate flowers in Penstemon.</title>
        <authorList>
            <person name="Depatie T.H."/>
            <person name="Wessinger C.A."/>
        </authorList>
    </citation>
    <scope>NUCLEOTIDE SEQUENCE [LARGE SCALE GENOMIC DNA]</scope>
    <source>
        <strain evidence="2">WTNN_2</strain>
        <tissue evidence="2">Leaf</tissue>
    </source>
</reference>
<feature type="chain" id="PRO_5044742816" evidence="1">
    <location>
        <begin position="24"/>
        <end position="126"/>
    </location>
</feature>
<comment type="caution">
    <text evidence="2">The sequence shown here is derived from an EMBL/GenBank/DDBJ whole genome shotgun (WGS) entry which is preliminary data.</text>
</comment>
<sequence length="126" mass="13915">MEVFPIFMLGFGCFLLKSSPISSSPSPGINCQISLQRVNIQGEFQKRTSLFLQLVFMTYLSLSLGINHSFCNEPLIDEGYFGIFILGAHAGSKTHNFDPELIEGPESDLEGIILTLCSLKSCVIKH</sequence>
<name>A0ABD3TC65_9LAMI</name>
<dbReference type="AlphaFoldDB" id="A0ABD3TC65"/>
<evidence type="ECO:0000256" key="1">
    <source>
        <dbReference type="SAM" id="SignalP"/>
    </source>
</evidence>
<evidence type="ECO:0000313" key="2">
    <source>
        <dbReference type="EMBL" id="KAL3834158.1"/>
    </source>
</evidence>
<organism evidence="2 3">
    <name type="scientific">Penstemon smallii</name>
    <dbReference type="NCBI Taxonomy" id="265156"/>
    <lineage>
        <taxon>Eukaryota</taxon>
        <taxon>Viridiplantae</taxon>
        <taxon>Streptophyta</taxon>
        <taxon>Embryophyta</taxon>
        <taxon>Tracheophyta</taxon>
        <taxon>Spermatophyta</taxon>
        <taxon>Magnoliopsida</taxon>
        <taxon>eudicotyledons</taxon>
        <taxon>Gunneridae</taxon>
        <taxon>Pentapetalae</taxon>
        <taxon>asterids</taxon>
        <taxon>lamiids</taxon>
        <taxon>Lamiales</taxon>
        <taxon>Plantaginaceae</taxon>
        <taxon>Cheloneae</taxon>
        <taxon>Penstemon</taxon>
    </lineage>
</organism>
<keyword evidence="1" id="KW-0732">Signal</keyword>
<keyword evidence="3" id="KW-1185">Reference proteome</keyword>
<feature type="signal peptide" evidence="1">
    <location>
        <begin position="1"/>
        <end position="23"/>
    </location>
</feature>
<dbReference type="Proteomes" id="UP001634393">
    <property type="component" value="Unassembled WGS sequence"/>
</dbReference>